<dbReference type="EMBL" id="CT573071">
    <property type="protein sequence ID" value="CAJ73464.1"/>
    <property type="molecule type" value="Genomic_DNA"/>
</dbReference>
<reference evidence="2" key="2">
    <citation type="submission" date="2006-01" db="EMBL/GenBank/DDBJ databases">
        <authorList>
            <person name="Genoscope"/>
        </authorList>
    </citation>
    <scope>NUCLEOTIDE SEQUENCE</scope>
</reference>
<evidence type="ECO:0000313" key="3">
    <source>
        <dbReference type="EMBL" id="QII12041.1"/>
    </source>
</evidence>
<evidence type="ECO:0000313" key="4">
    <source>
        <dbReference type="Proteomes" id="UP000501926"/>
    </source>
</evidence>
<evidence type="ECO:0000313" key="2">
    <source>
        <dbReference type="EMBL" id="CAJ73464.1"/>
    </source>
</evidence>
<keyword evidence="1" id="KW-0812">Transmembrane</keyword>
<name>Q1Q7B8_KUEST</name>
<evidence type="ECO:0000256" key="1">
    <source>
        <dbReference type="SAM" id="Phobius"/>
    </source>
</evidence>
<reference evidence="2" key="1">
    <citation type="journal article" date="2006" name="Nature">
        <title>Deciphering the evolution and metabolism of an anammox bacterium from a community genome.</title>
        <authorList>
            <person name="Strous M."/>
            <person name="Pelletier E."/>
            <person name="Mangenot S."/>
            <person name="Rattei T."/>
            <person name="Lehner A."/>
            <person name="Taylor M.W."/>
            <person name="Horn M."/>
            <person name="Daims H."/>
            <person name="Bartol-Mavel D."/>
            <person name="Wincker P."/>
            <person name="Barbe V."/>
            <person name="Fonknechten N."/>
            <person name="Vallenet D."/>
            <person name="Segurens B."/>
            <person name="Schenowitz-Truong C."/>
            <person name="Medigue C."/>
            <person name="Collingro A."/>
            <person name="Snel B."/>
            <person name="Dutilh B.E."/>
            <person name="OpDenCamp H.J.M."/>
            <person name="vanDerDrift C."/>
            <person name="Cirpus I."/>
            <person name="vanDePas-Schoonen K.T."/>
            <person name="Harhangi H.R."/>
            <person name="vanNiftrik L."/>
            <person name="Schmid M."/>
            <person name="Keltjens J."/>
            <person name="vanDeVossenberg J."/>
            <person name="Kartal B."/>
            <person name="Meier H."/>
            <person name="Frishman D."/>
            <person name="Huynen M.A."/>
            <person name="Mewes H."/>
            <person name="Weissenbach J."/>
            <person name="Jetten M.S.M."/>
            <person name="Wagner M."/>
            <person name="LePaslier D."/>
        </authorList>
    </citation>
    <scope>NUCLEOTIDE SEQUENCE</scope>
</reference>
<proteinExistence type="predicted"/>
<protein>
    <submittedName>
        <fullName evidence="2">Uncharacterized protein</fullName>
    </submittedName>
</protein>
<organism evidence="2">
    <name type="scientific">Kuenenia stuttgartiensis</name>
    <dbReference type="NCBI Taxonomy" id="174633"/>
    <lineage>
        <taxon>Bacteria</taxon>
        <taxon>Pseudomonadati</taxon>
        <taxon>Planctomycetota</taxon>
        <taxon>Candidatus Brocadiia</taxon>
        <taxon>Candidatus Brocadiales</taxon>
        <taxon>Candidatus Brocadiaceae</taxon>
        <taxon>Candidatus Kuenenia</taxon>
    </lineage>
</organism>
<dbReference type="EMBL" id="CP049055">
    <property type="protein sequence ID" value="QII12041.1"/>
    <property type="molecule type" value="Genomic_DNA"/>
</dbReference>
<keyword evidence="1" id="KW-1133">Transmembrane helix</keyword>
<reference evidence="3 4" key="3">
    <citation type="submission" date="2020-02" db="EMBL/GenBank/DDBJ databases">
        <title>Newly sequenced genome of strain CSTR1 showed variability in Candidatus Kuenenia stuttgartiensis genomes.</title>
        <authorList>
            <person name="Ding C."/>
            <person name="Adrian L."/>
        </authorList>
    </citation>
    <scope>NUCLEOTIDE SEQUENCE [LARGE SCALE GENOMIC DNA]</scope>
    <source>
        <strain evidence="3 4">CSTR1</strain>
    </source>
</reference>
<keyword evidence="1" id="KW-0472">Membrane</keyword>
<dbReference type="Proteomes" id="UP000501926">
    <property type="component" value="Chromosome"/>
</dbReference>
<dbReference type="AlphaFoldDB" id="Q1Q7B8"/>
<sequence length="69" mass="8080">MFLFGRRIQSPHTFSISRRRNKILVRITGFTCKALWTIYKAVIMFHLQHPETMKDENGFITLSSCSICT</sequence>
<accession>Q1Q7B8</accession>
<feature type="transmembrane region" description="Helical" evidence="1">
    <location>
        <begin position="23"/>
        <end position="47"/>
    </location>
</feature>
<gene>
    <name evidence="3" type="ORF">KsCSTR_26620</name>
    <name evidence="2" type="ORF">kuste2714</name>
</gene>